<dbReference type="InterPro" id="IPR000433">
    <property type="entry name" value="Znf_ZZ"/>
</dbReference>
<feature type="compositionally biased region" description="Low complexity" evidence="9">
    <location>
        <begin position="145"/>
        <end position="163"/>
    </location>
</feature>
<evidence type="ECO:0000256" key="2">
    <source>
        <dbReference type="ARBA" id="ARBA00010938"/>
    </source>
</evidence>
<accession>A0A5N5TGQ4</accession>
<dbReference type="EC" id="2.3.2.27" evidence="3"/>
<feature type="domain" description="ZZ-type" evidence="10">
    <location>
        <begin position="1"/>
        <end position="57"/>
    </location>
</feature>
<protein>
    <recommendedName>
        <fullName evidence="3">RING-type E3 ubiquitin transferase</fullName>
        <ecNumber evidence="3">2.3.2.27</ecNumber>
    </recommendedName>
</protein>
<comment type="similarity">
    <text evidence="2">Belongs to the KCMF1 family.</text>
</comment>
<dbReference type="GO" id="GO:0061630">
    <property type="term" value="F:ubiquitin protein ligase activity"/>
    <property type="evidence" value="ECO:0007669"/>
    <property type="project" value="UniProtKB-EC"/>
</dbReference>
<dbReference type="Proteomes" id="UP000326759">
    <property type="component" value="Unassembled WGS sequence"/>
</dbReference>
<evidence type="ECO:0000313" key="12">
    <source>
        <dbReference type="Proteomes" id="UP000326759"/>
    </source>
</evidence>
<dbReference type="EMBL" id="SEYY01001097">
    <property type="protein sequence ID" value="KAB7505823.1"/>
    <property type="molecule type" value="Genomic_DNA"/>
</dbReference>
<keyword evidence="7" id="KW-0862">Zinc</keyword>
<keyword evidence="6 8" id="KW-0863">Zinc-finger</keyword>
<evidence type="ECO:0000259" key="10">
    <source>
        <dbReference type="PROSITE" id="PS50135"/>
    </source>
</evidence>
<dbReference type="OrthoDB" id="7873042at2759"/>
<evidence type="ECO:0000256" key="7">
    <source>
        <dbReference type="ARBA" id="ARBA00022833"/>
    </source>
</evidence>
<dbReference type="PROSITE" id="PS01357">
    <property type="entry name" value="ZF_ZZ_1"/>
    <property type="match status" value="1"/>
</dbReference>
<evidence type="ECO:0000256" key="6">
    <source>
        <dbReference type="ARBA" id="ARBA00022771"/>
    </source>
</evidence>
<feature type="compositionally biased region" description="Low complexity" evidence="9">
    <location>
        <begin position="278"/>
        <end position="295"/>
    </location>
</feature>
<dbReference type="Gene3D" id="3.30.60.90">
    <property type="match status" value="1"/>
</dbReference>
<sequence>MSGVSCDACLKSNFKGRRYKCLICFDYDLCSICYENGATTNQHTTNHPMQCILTRHDFDIFHGGEALTADQPQSLTCPFCGKMGFTEATLQEHVTANHLDTTFEVAANRQQQLDRLPTRRSGAASSSMSGTANNSVSTSQTRNANVPNGNSSSGVLSNNVNSSGMGGGTAQSRVVVNLGSSSSSNVAASSQCPSSLMQSNKQQQGQSQFLLARLNDGENDQENHCETRDLRATFVQELLLSTLSELSLGGSEPPVTSSSSSTSSNEITEVPPSTSDASTQTSPVVSSVSNPINSSSPPPFHPPTGSPLTKTSSSTSVTLSSASLKGPKSQNKMVTRSSPSLQQPQQQPLTLQQSNGSNLGSGRVMTGTGTVSVPPSVGAPGRGRATGGSVSPGAGRRKPVRGVDGRTTQPPPPH</sequence>
<comment type="caution">
    <text evidence="11">The sequence shown here is derived from an EMBL/GenBank/DDBJ whole genome shotgun (WGS) entry which is preliminary data.</text>
</comment>
<keyword evidence="5" id="KW-0479">Metal-binding</keyword>
<dbReference type="PANTHER" id="PTHR12268">
    <property type="entry name" value="E3 UBIQUITIN-PROTEIN LIGASE KCMF1"/>
    <property type="match status" value="1"/>
</dbReference>
<dbReference type="GO" id="GO:0008270">
    <property type="term" value="F:zinc ion binding"/>
    <property type="evidence" value="ECO:0007669"/>
    <property type="project" value="UniProtKB-KW"/>
</dbReference>
<feature type="region of interest" description="Disordered" evidence="9">
    <location>
        <begin position="245"/>
        <end position="414"/>
    </location>
</feature>
<evidence type="ECO:0000313" key="11">
    <source>
        <dbReference type="EMBL" id="KAB7505823.1"/>
    </source>
</evidence>
<evidence type="ECO:0000256" key="8">
    <source>
        <dbReference type="PROSITE-ProRule" id="PRU00228"/>
    </source>
</evidence>
<dbReference type="PROSITE" id="PS50135">
    <property type="entry name" value="ZF_ZZ_2"/>
    <property type="match status" value="1"/>
</dbReference>
<dbReference type="CDD" id="cd02338">
    <property type="entry name" value="ZZ_PCMF_like"/>
    <property type="match status" value="1"/>
</dbReference>
<evidence type="ECO:0000256" key="1">
    <source>
        <dbReference type="ARBA" id="ARBA00000900"/>
    </source>
</evidence>
<gene>
    <name evidence="11" type="primary">KCMF1</name>
    <name evidence="11" type="ORF">Anas_00853</name>
</gene>
<feature type="compositionally biased region" description="Polar residues" evidence="9">
    <location>
        <begin position="265"/>
        <end position="277"/>
    </location>
</feature>
<dbReference type="SMART" id="SM00291">
    <property type="entry name" value="ZnF_ZZ"/>
    <property type="match status" value="1"/>
</dbReference>
<keyword evidence="12" id="KW-1185">Reference proteome</keyword>
<feature type="compositionally biased region" description="Pro residues" evidence="9">
    <location>
        <begin position="296"/>
        <end position="305"/>
    </location>
</feature>
<feature type="compositionally biased region" description="Low complexity" evidence="9">
    <location>
        <begin position="337"/>
        <end position="354"/>
    </location>
</feature>
<dbReference type="GO" id="GO:0045202">
    <property type="term" value="C:synapse"/>
    <property type="evidence" value="ECO:0007669"/>
    <property type="project" value="GOC"/>
</dbReference>
<feature type="compositionally biased region" description="Low complexity" evidence="9">
    <location>
        <begin position="245"/>
        <end position="264"/>
    </location>
</feature>
<dbReference type="PANTHER" id="PTHR12268:SF13">
    <property type="entry name" value="E3 UBIQUITIN-PROTEIN LIGASE KCMF1"/>
    <property type="match status" value="1"/>
</dbReference>
<feature type="compositionally biased region" description="Low complexity" evidence="9">
    <location>
        <begin position="119"/>
        <end position="137"/>
    </location>
</feature>
<evidence type="ECO:0000256" key="4">
    <source>
        <dbReference type="ARBA" id="ARBA00022679"/>
    </source>
</evidence>
<dbReference type="Pfam" id="PF00569">
    <property type="entry name" value="ZZ"/>
    <property type="match status" value="1"/>
</dbReference>
<dbReference type="InterPro" id="IPR008598">
    <property type="entry name" value="Di19_Zn-bd"/>
</dbReference>
<dbReference type="InterPro" id="IPR050774">
    <property type="entry name" value="KCMF1/Dystrophin"/>
</dbReference>
<evidence type="ECO:0000256" key="5">
    <source>
        <dbReference type="ARBA" id="ARBA00022723"/>
    </source>
</evidence>
<evidence type="ECO:0000256" key="9">
    <source>
        <dbReference type="SAM" id="MobiDB-lite"/>
    </source>
</evidence>
<dbReference type="Pfam" id="PF05605">
    <property type="entry name" value="zf-Di19"/>
    <property type="match status" value="1"/>
</dbReference>
<feature type="region of interest" description="Disordered" evidence="9">
    <location>
        <begin position="112"/>
        <end position="168"/>
    </location>
</feature>
<dbReference type="AlphaFoldDB" id="A0A5N5TGQ4"/>
<dbReference type="GO" id="GO:0023051">
    <property type="term" value="P:regulation of signaling"/>
    <property type="evidence" value="ECO:0007669"/>
    <property type="project" value="UniProtKB-ARBA"/>
</dbReference>
<dbReference type="GO" id="GO:0099536">
    <property type="term" value="P:synaptic signaling"/>
    <property type="evidence" value="ECO:0007669"/>
    <property type="project" value="TreeGrafter"/>
</dbReference>
<feature type="region of interest" description="Disordered" evidence="9">
    <location>
        <begin position="183"/>
        <end position="204"/>
    </location>
</feature>
<feature type="compositionally biased region" description="Low complexity" evidence="9">
    <location>
        <begin position="306"/>
        <end position="324"/>
    </location>
</feature>
<organism evidence="11 12">
    <name type="scientific">Armadillidium nasatum</name>
    <dbReference type="NCBI Taxonomy" id="96803"/>
    <lineage>
        <taxon>Eukaryota</taxon>
        <taxon>Metazoa</taxon>
        <taxon>Ecdysozoa</taxon>
        <taxon>Arthropoda</taxon>
        <taxon>Crustacea</taxon>
        <taxon>Multicrustacea</taxon>
        <taxon>Malacostraca</taxon>
        <taxon>Eumalacostraca</taxon>
        <taxon>Peracarida</taxon>
        <taxon>Isopoda</taxon>
        <taxon>Oniscidea</taxon>
        <taxon>Crinocheta</taxon>
        <taxon>Armadillidiidae</taxon>
        <taxon>Armadillidium</taxon>
    </lineage>
</organism>
<keyword evidence="4" id="KW-0808">Transferase</keyword>
<dbReference type="InterPro" id="IPR043145">
    <property type="entry name" value="Znf_ZZ_sf"/>
</dbReference>
<dbReference type="SUPFAM" id="SSF57850">
    <property type="entry name" value="RING/U-box"/>
    <property type="match status" value="1"/>
</dbReference>
<proteinExistence type="inferred from homology"/>
<comment type="catalytic activity">
    <reaction evidence="1">
        <text>S-ubiquitinyl-[E2 ubiquitin-conjugating enzyme]-L-cysteine + [acceptor protein]-L-lysine = [E2 ubiquitin-conjugating enzyme]-L-cysteine + N(6)-ubiquitinyl-[acceptor protein]-L-lysine.</text>
        <dbReference type="EC" id="2.3.2.27"/>
    </reaction>
</comment>
<dbReference type="GO" id="GO:0005886">
    <property type="term" value="C:plasma membrane"/>
    <property type="evidence" value="ECO:0007669"/>
    <property type="project" value="TreeGrafter"/>
</dbReference>
<dbReference type="GO" id="GO:0010646">
    <property type="term" value="P:regulation of cell communication"/>
    <property type="evidence" value="ECO:0007669"/>
    <property type="project" value="UniProtKB-ARBA"/>
</dbReference>
<name>A0A5N5TGQ4_9CRUS</name>
<evidence type="ECO:0000256" key="3">
    <source>
        <dbReference type="ARBA" id="ARBA00012483"/>
    </source>
</evidence>
<reference evidence="11 12" key="1">
    <citation type="journal article" date="2019" name="PLoS Biol.">
        <title>Sex chromosomes control vertical transmission of feminizing Wolbachia symbionts in an isopod.</title>
        <authorList>
            <person name="Becking T."/>
            <person name="Chebbi M.A."/>
            <person name="Giraud I."/>
            <person name="Moumen B."/>
            <person name="Laverre T."/>
            <person name="Caubet Y."/>
            <person name="Peccoud J."/>
            <person name="Gilbert C."/>
            <person name="Cordaux R."/>
        </authorList>
    </citation>
    <scope>NUCLEOTIDE SEQUENCE [LARGE SCALE GENOMIC DNA]</scope>
    <source>
        <strain evidence="11">ANa2</strain>
        <tissue evidence="11">Whole body excluding digestive tract and cuticle</tissue>
    </source>
</reference>